<dbReference type="EMBL" id="AFBB01000025">
    <property type="protein sequence ID" value="EGF12445.1"/>
    <property type="molecule type" value="Genomic_DNA"/>
</dbReference>
<dbReference type="eggNOG" id="ENOG5033DY6">
    <property type="taxonomic scope" value="Bacteria"/>
</dbReference>
<sequence length="51" mass="5720">MESLYRVRYNNTGEIPTATDLLYRAMTQVSALSQLDKGMKGTQSLYSLMTA</sequence>
<comment type="caution">
    <text evidence="1">The sequence shown here is derived from an EMBL/GenBank/DDBJ whole genome shotgun (WGS) entry which is preliminary data.</text>
</comment>
<reference evidence="1 2" key="1">
    <citation type="submission" date="2011-02" db="EMBL/GenBank/DDBJ databases">
        <authorList>
            <person name="Muzny D."/>
            <person name="Qin X."/>
            <person name="Deng J."/>
            <person name="Jiang H."/>
            <person name="Liu Y."/>
            <person name="Qu J."/>
            <person name="Song X.-Z."/>
            <person name="Zhang L."/>
            <person name="Thornton R."/>
            <person name="Coyle M."/>
            <person name="Francisco L."/>
            <person name="Jackson L."/>
            <person name="Javaid M."/>
            <person name="Korchina V."/>
            <person name="Kovar C."/>
            <person name="Mata R."/>
            <person name="Mathew T."/>
            <person name="Ngo R."/>
            <person name="Nguyen L."/>
            <person name="Nguyen N."/>
            <person name="Okwuonu G."/>
            <person name="Ongeri F."/>
            <person name="Pham C."/>
            <person name="Simmons D."/>
            <person name="Wilczek-Boney K."/>
            <person name="Hale W."/>
            <person name="Jakkamsetti A."/>
            <person name="Pham P."/>
            <person name="Ruth R."/>
            <person name="San Lucas F."/>
            <person name="Warren J."/>
            <person name="Zhang J."/>
            <person name="Zhao Z."/>
            <person name="Zhou C."/>
            <person name="Zhu D."/>
            <person name="Lee S."/>
            <person name="Bess C."/>
            <person name="Blankenburg K."/>
            <person name="Forbes L."/>
            <person name="Fu Q."/>
            <person name="Gubbala S."/>
            <person name="Hirani K."/>
            <person name="Jayaseelan J.C."/>
            <person name="Lara F."/>
            <person name="Munidasa M."/>
            <person name="Palculict T."/>
            <person name="Patil S."/>
            <person name="Pu L.-L."/>
            <person name="Saada N."/>
            <person name="Tang L."/>
            <person name="Weissenberger G."/>
            <person name="Zhu Y."/>
            <person name="Hemphill L."/>
            <person name="Shang Y."/>
            <person name="Youmans B."/>
            <person name="Ayvaz T."/>
            <person name="Ross M."/>
            <person name="Santibanez J."/>
            <person name="Aqrawi P."/>
            <person name="Gross S."/>
            <person name="Joshi V."/>
            <person name="Fowler G."/>
            <person name="Nazareth L."/>
            <person name="Reid J."/>
            <person name="Worley K."/>
            <person name="Petrosino J."/>
            <person name="Highlander S."/>
            <person name="Gibbs R."/>
        </authorList>
    </citation>
    <scope>NUCLEOTIDE SEQUENCE [LARGE SCALE GENOMIC DNA]</scope>
    <source>
        <strain evidence="1 2">DSM 19965</strain>
    </source>
</reference>
<accession>F2BYC4</accession>
<name>F2BYC4_9FIRM</name>
<dbReference type="AlphaFoldDB" id="F2BYC4"/>
<dbReference type="STRING" id="888062.HMPREF9083_1192"/>
<keyword evidence="2" id="KW-1185">Reference proteome</keyword>
<evidence type="ECO:0000313" key="1">
    <source>
        <dbReference type="EMBL" id="EGF12445.1"/>
    </source>
</evidence>
<dbReference type="HOGENOM" id="CLU_3098222_0_0_9"/>
<dbReference type="RefSeq" id="WP_007556469.1">
    <property type="nucleotide sequence ID" value="NZ_GL878519.1"/>
</dbReference>
<dbReference type="Proteomes" id="UP000003503">
    <property type="component" value="Unassembled WGS sequence"/>
</dbReference>
<protein>
    <submittedName>
        <fullName evidence="1">Uncharacterized protein</fullName>
    </submittedName>
</protein>
<proteinExistence type="predicted"/>
<organism evidence="1 2">
    <name type="scientific">Dialister micraerophilus DSM 19965</name>
    <dbReference type="NCBI Taxonomy" id="888062"/>
    <lineage>
        <taxon>Bacteria</taxon>
        <taxon>Bacillati</taxon>
        <taxon>Bacillota</taxon>
        <taxon>Negativicutes</taxon>
        <taxon>Veillonellales</taxon>
        <taxon>Veillonellaceae</taxon>
        <taxon>Dialister</taxon>
    </lineage>
</organism>
<evidence type="ECO:0000313" key="2">
    <source>
        <dbReference type="Proteomes" id="UP000003503"/>
    </source>
</evidence>
<gene>
    <name evidence="1" type="ORF">HMPREF9083_1192</name>
</gene>